<keyword evidence="2" id="KW-0812">Transmembrane</keyword>
<gene>
    <name evidence="3" type="ORF">O1R50_18985</name>
</gene>
<feature type="compositionally biased region" description="Polar residues" evidence="1">
    <location>
        <begin position="23"/>
        <end position="32"/>
    </location>
</feature>
<dbReference type="Proteomes" id="UP001146067">
    <property type="component" value="Unassembled WGS sequence"/>
</dbReference>
<dbReference type="AlphaFoldDB" id="A0A9X3SRS0"/>
<evidence type="ECO:0000256" key="2">
    <source>
        <dbReference type="SAM" id="Phobius"/>
    </source>
</evidence>
<accession>A0A9X3SRS0</accession>
<keyword evidence="2" id="KW-1133">Transmembrane helix</keyword>
<name>A0A9X3SRS0_9ACTN</name>
<organism evidence="3 4">
    <name type="scientific">Glycomyces luteolus</name>
    <dbReference type="NCBI Taxonomy" id="2670330"/>
    <lineage>
        <taxon>Bacteria</taxon>
        <taxon>Bacillati</taxon>
        <taxon>Actinomycetota</taxon>
        <taxon>Actinomycetes</taxon>
        <taxon>Glycomycetales</taxon>
        <taxon>Glycomycetaceae</taxon>
        <taxon>Glycomyces</taxon>
    </lineage>
</organism>
<dbReference type="RefSeq" id="WP_270111751.1">
    <property type="nucleotide sequence ID" value="NZ_JAPZVP010000016.1"/>
</dbReference>
<sequence>MTYPPPGGGNPQYQLQPEPQQPSDPYSQGYNSTPPPGNYHQQPPPQQYTQPSNPQYSQPGQPMMPPQVGVQPGYPSVPGSVLPPPIPPAKQGGNLGVILGVIVALVVVLGVAAVLIIPGMLDDGDSQAGGGDASASAEPSKEEETSEAEPSDEATEEATPDAGGGFDVWGTPVSSDDFDPATPEGAAIAYQVAQNTGDDDAMRALVSAEATSAMISDLEWEIEDTTEPYPYPYWGMAYEAADGTMRAWSGWSLDDTAPTSEDEIIGGYTYTVIEEGGTWKLYDVAYGLVTE</sequence>
<feature type="region of interest" description="Disordered" evidence="1">
    <location>
        <begin position="1"/>
        <end position="76"/>
    </location>
</feature>
<feature type="transmembrane region" description="Helical" evidence="2">
    <location>
        <begin position="95"/>
        <end position="117"/>
    </location>
</feature>
<protein>
    <submittedName>
        <fullName evidence="3">Uncharacterized protein</fullName>
    </submittedName>
</protein>
<dbReference type="SUPFAM" id="SSF81995">
    <property type="entry name" value="beta-sandwich domain of Sec23/24"/>
    <property type="match status" value="1"/>
</dbReference>
<reference evidence="3" key="1">
    <citation type="submission" date="2022-12" db="EMBL/GenBank/DDBJ databases">
        <title>Gycomyces niveus sp.nov.,a novel actinomycete isolated from soil in Shouguan.</title>
        <authorList>
            <person name="Yang X."/>
        </authorList>
    </citation>
    <scope>NUCLEOTIDE SEQUENCE</scope>
    <source>
        <strain evidence="3">NEAU-A15</strain>
    </source>
</reference>
<dbReference type="EMBL" id="JAPZVP010000016">
    <property type="protein sequence ID" value="MDA1361721.1"/>
    <property type="molecule type" value="Genomic_DNA"/>
</dbReference>
<feature type="compositionally biased region" description="Acidic residues" evidence="1">
    <location>
        <begin position="144"/>
        <end position="159"/>
    </location>
</feature>
<evidence type="ECO:0000313" key="4">
    <source>
        <dbReference type="Proteomes" id="UP001146067"/>
    </source>
</evidence>
<evidence type="ECO:0000256" key="1">
    <source>
        <dbReference type="SAM" id="MobiDB-lite"/>
    </source>
</evidence>
<keyword evidence="2" id="KW-0472">Membrane</keyword>
<feature type="region of interest" description="Disordered" evidence="1">
    <location>
        <begin position="123"/>
        <end position="175"/>
    </location>
</feature>
<feature type="compositionally biased region" description="Pro residues" evidence="1">
    <location>
        <begin position="33"/>
        <end position="46"/>
    </location>
</feature>
<evidence type="ECO:0000313" key="3">
    <source>
        <dbReference type="EMBL" id="MDA1361721.1"/>
    </source>
</evidence>
<comment type="caution">
    <text evidence="3">The sequence shown here is derived from an EMBL/GenBank/DDBJ whole genome shotgun (WGS) entry which is preliminary data.</text>
</comment>
<proteinExistence type="predicted"/>
<feature type="compositionally biased region" description="Low complexity" evidence="1">
    <location>
        <begin position="47"/>
        <end position="76"/>
    </location>
</feature>
<keyword evidence="4" id="KW-1185">Reference proteome</keyword>